<evidence type="ECO:0000259" key="4">
    <source>
        <dbReference type="PROSITE" id="PS51745"/>
    </source>
</evidence>
<dbReference type="Gene3D" id="1.10.8.10">
    <property type="entry name" value="DNA helicase RuvA subunit, C-terminal domain"/>
    <property type="match status" value="1"/>
</dbReference>
<dbReference type="PROSITE" id="PS50030">
    <property type="entry name" value="UBA"/>
    <property type="match status" value="1"/>
</dbReference>
<gene>
    <name evidence="5" type="ORF">AKO1_004937</name>
</gene>
<keyword evidence="1" id="KW-0175">Coiled coil</keyword>
<feature type="transmembrane region" description="Helical" evidence="2">
    <location>
        <begin position="104"/>
        <end position="134"/>
    </location>
</feature>
<dbReference type="AlphaFoldDB" id="A0AAW2Z4D6"/>
<dbReference type="PROSITE" id="PS51745">
    <property type="entry name" value="PB1"/>
    <property type="match status" value="1"/>
</dbReference>
<dbReference type="InterPro" id="IPR015940">
    <property type="entry name" value="UBA"/>
</dbReference>
<dbReference type="Pfam" id="PF00564">
    <property type="entry name" value="PB1"/>
    <property type="match status" value="1"/>
</dbReference>
<keyword evidence="6" id="KW-1185">Reference proteome</keyword>
<feature type="domain" description="PB1" evidence="4">
    <location>
        <begin position="2"/>
        <end position="82"/>
    </location>
</feature>
<proteinExistence type="predicted"/>
<dbReference type="SUPFAM" id="SSF54277">
    <property type="entry name" value="CAD &amp; PB1 domains"/>
    <property type="match status" value="1"/>
</dbReference>
<dbReference type="SMART" id="SM00666">
    <property type="entry name" value="PB1"/>
    <property type="match status" value="1"/>
</dbReference>
<accession>A0AAW2Z4D6</accession>
<dbReference type="Proteomes" id="UP001431209">
    <property type="component" value="Unassembled WGS sequence"/>
</dbReference>
<keyword evidence="2" id="KW-0812">Transmembrane</keyword>
<dbReference type="CDD" id="cd05992">
    <property type="entry name" value="PB1"/>
    <property type="match status" value="1"/>
</dbReference>
<reference evidence="5 6" key="1">
    <citation type="submission" date="2024-03" db="EMBL/GenBank/DDBJ databases">
        <title>The Acrasis kona genome and developmental transcriptomes reveal deep origins of eukaryotic multicellular pathways.</title>
        <authorList>
            <person name="Sheikh S."/>
            <person name="Fu C.-J."/>
            <person name="Brown M.W."/>
            <person name="Baldauf S.L."/>
        </authorList>
    </citation>
    <scope>NUCLEOTIDE SEQUENCE [LARGE SCALE GENOMIC DNA]</scope>
    <source>
        <strain evidence="5 6">ATCC MYA-3509</strain>
    </source>
</reference>
<dbReference type="InterPro" id="IPR000270">
    <property type="entry name" value="PB1_dom"/>
</dbReference>
<feature type="domain" description="UBA" evidence="3">
    <location>
        <begin position="263"/>
        <end position="307"/>
    </location>
</feature>
<evidence type="ECO:0000313" key="5">
    <source>
        <dbReference type="EMBL" id="KAL0484123.1"/>
    </source>
</evidence>
<evidence type="ECO:0000259" key="3">
    <source>
        <dbReference type="PROSITE" id="PS50030"/>
    </source>
</evidence>
<dbReference type="SUPFAM" id="SSF46934">
    <property type="entry name" value="UBA-like"/>
    <property type="match status" value="1"/>
</dbReference>
<evidence type="ECO:0000256" key="1">
    <source>
        <dbReference type="SAM" id="Coils"/>
    </source>
</evidence>
<comment type="caution">
    <text evidence="5">The sequence shown here is derived from an EMBL/GenBank/DDBJ whole genome shotgun (WGS) entry which is preliminary data.</text>
</comment>
<dbReference type="Gene3D" id="3.10.20.90">
    <property type="entry name" value="Phosphatidylinositol 3-kinase Catalytic Subunit, Chain A, domain 1"/>
    <property type="match status" value="1"/>
</dbReference>
<evidence type="ECO:0000256" key="2">
    <source>
        <dbReference type="SAM" id="Phobius"/>
    </source>
</evidence>
<dbReference type="EMBL" id="JAOPGA020001024">
    <property type="protein sequence ID" value="KAL0484123.1"/>
    <property type="molecule type" value="Genomic_DNA"/>
</dbReference>
<feature type="coiled-coil region" evidence="1">
    <location>
        <begin position="197"/>
        <end position="224"/>
    </location>
</feature>
<keyword evidence="2" id="KW-1133">Transmembrane helix</keyword>
<dbReference type="InterPro" id="IPR009060">
    <property type="entry name" value="UBA-like_sf"/>
</dbReference>
<keyword evidence="2" id="KW-0472">Membrane</keyword>
<organism evidence="5 6">
    <name type="scientific">Acrasis kona</name>
    <dbReference type="NCBI Taxonomy" id="1008807"/>
    <lineage>
        <taxon>Eukaryota</taxon>
        <taxon>Discoba</taxon>
        <taxon>Heterolobosea</taxon>
        <taxon>Tetramitia</taxon>
        <taxon>Eutetramitia</taxon>
        <taxon>Acrasidae</taxon>
        <taxon>Acrasis</taxon>
    </lineage>
</organism>
<name>A0AAW2Z4D6_9EUKA</name>
<protein>
    <submittedName>
        <fullName evidence="5">Ucp3</fullName>
    </submittedName>
</protein>
<sequence length="311" mass="35446">MKISLKITINNIRKRRLLVERTITFEALDKLVKEVLLTQDDLHWRYIDEENELIDISSNTEWLLAVQSHPSPSTMRLFVDQYPKPSQHQTTSGPRDGCSPLTKYLLPVALIWGTLYHPMIMALCVAFITFFTFHHYPLLFNILADHAKKHYNKVGLLCAATVLFNCKLCTLFLLLPIIVLAYKRAKDAIKRNKHVILEEAQSIIKQANNAVAEVNTIIKNTTEQIITNAIVRANEAPKPTVASRKEGPKVPTEEDLNFTLPVRCEEQFRTNLSTLTDLGFTNEKLNIHLLRTFNGDVDRVVKSLLNLSSCN</sequence>
<feature type="transmembrane region" description="Helical" evidence="2">
    <location>
        <begin position="154"/>
        <end position="182"/>
    </location>
</feature>
<dbReference type="InterPro" id="IPR053793">
    <property type="entry name" value="PB1-like"/>
</dbReference>
<evidence type="ECO:0000313" key="6">
    <source>
        <dbReference type="Proteomes" id="UP001431209"/>
    </source>
</evidence>